<evidence type="ECO:0000256" key="1">
    <source>
        <dbReference type="SAM" id="Phobius"/>
    </source>
</evidence>
<feature type="transmembrane region" description="Helical" evidence="1">
    <location>
        <begin position="6"/>
        <end position="25"/>
    </location>
</feature>
<evidence type="ECO:0000313" key="2">
    <source>
        <dbReference type="EMBL" id="MBM0105914.1"/>
    </source>
</evidence>
<dbReference type="Pfam" id="PF09604">
    <property type="entry name" value="Potass_KdpF"/>
    <property type="match status" value="1"/>
</dbReference>
<evidence type="ECO:0000313" key="3">
    <source>
        <dbReference type="Proteomes" id="UP000661077"/>
    </source>
</evidence>
<comment type="caution">
    <text evidence="2">The sequence shown here is derived from an EMBL/GenBank/DDBJ whole genome shotgun (WGS) entry which is preliminary data.</text>
</comment>
<name>A0ABS1WY62_9GAMM</name>
<organism evidence="2 3">
    <name type="scientific">Steroidobacter gossypii</name>
    <dbReference type="NCBI Taxonomy" id="2805490"/>
    <lineage>
        <taxon>Bacteria</taxon>
        <taxon>Pseudomonadati</taxon>
        <taxon>Pseudomonadota</taxon>
        <taxon>Gammaproteobacteria</taxon>
        <taxon>Steroidobacterales</taxon>
        <taxon>Steroidobacteraceae</taxon>
        <taxon>Steroidobacter</taxon>
    </lineage>
</organism>
<dbReference type="Proteomes" id="UP000661077">
    <property type="component" value="Unassembled WGS sequence"/>
</dbReference>
<gene>
    <name evidence="2" type="primary">kdpF</name>
    <name evidence="2" type="ORF">JM946_14375</name>
</gene>
<dbReference type="NCBIfam" id="TIGR02115">
    <property type="entry name" value="potass_kdpF"/>
    <property type="match status" value="1"/>
</dbReference>
<keyword evidence="1" id="KW-1133">Transmembrane helix</keyword>
<dbReference type="RefSeq" id="WP_203167990.1">
    <property type="nucleotide sequence ID" value="NZ_JAEVLS010000003.1"/>
</dbReference>
<dbReference type="EMBL" id="JAEVLS010000003">
    <property type="protein sequence ID" value="MBM0105914.1"/>
    <property type="molecule type" value="Genomic_DNA"/>
</dbReference>
<keyword evidence="1" id="KW-0812">Transmembrane</keyword>
<proteinExistence type="predicted"/>
<keyword evidence="1" id="KW-0472">Membrane</keyword>
<keyword evidence="3" id="KW-1185">Reference proteome</keyword>
<reference evidence="2 3" key="1">
    <citation type="journal article" date="2021" name="Int. J. Syst. Evol. Microbiol.">
        <title>Steroidobacter gossypii sp. nov., isolated from soil of cotton cropping field.</title>
        <authorList>
            <person name="Huang R."/>
            <person name="Yang S."/>
            <person name="Zhen C."/>
            <person name="Liu W."/>
        </authorList>
    </citation>
    <scope>NUCLEOTIDE SEQUENCE [LARGE SCALE GENOMIC DNA]</scope>
    <source>
        <strain evidence="2 3">S1-65</strain>
    </source>
</reference>
<accession>A0ABS1WY62</accession>
<protein>
    <submittedName>
        <fullName evidence="2">K(+)-transporting ATPase subunit F</fullName>
    </submittedName>
</protein>
<dbReference type="InterPro" id="IPR011726">
    <property type="entry name" value="KdpF"/>
</dbReference>
<sequence length="30" mass="3360">MNLISWIGLVLAVVLGVYLLVALLFPEKFQ</sequence>